<dbReference type="PATRIC" id="fig|178901.16.peg.3478"/>
<protein>
    <submittedName>
        <fullName evidence="1">Transposase</fullName>
    </submittedName>
</protein>
<sequence>MAYRLKANDAFMEKQTCVSKLYRKRLLLKPMPRYFQRSNPGKSITLFRVEHVLADKKSLMRLFIHTHCCH</sequence>
<dbReference type="Proteomes" id="UP000077349">
    <property type="component" value="Unassembled WGS sequence"/>
</dbReference>
<name>A0A177G6Y6_9PROT</name>
<evidence type="ECO:0000313" key="2">
    <source>
        <dbReference type="Proteomes" id="UP000077349"/>
    </source>
</evidence>
<dbReference type="EMBL" id="LVHD01000037">
    <property type="protein sequence ID" value="OAG75561.1"/>
    <property type="molecule type" value="Genomic_DNA"/>
</dbReference>
<accession>A0A177G6Y6</accession>
<comment type="caution">
    <text evidence="1">The sequence shown here is derived from an EMBL/GenBank/DDBJ whole genome shotgun (WGS) entry which is preliminary data.</text>
</comment>
<organism evidence="1 2">
    <name type="scientific">Acetobacter malorum</name>
    <dbReference type="NCBI Taxonomy" id="178901"/>
    <lineage>
        <taxon>Bacteria</taxon>
        <taxon>Pseudomonadati</taxon>
        <taxon>Pseudomonadota</taxon>
        <taxon>Alphaproteobacteria</taxon>
        <taxon>Acetobacterales</taxon>
        <taxon>Acetobacteraceae</taxon>
        <taxon>Acetobacter</taxon>
    </lineage>
</organism>
<evidence type="ECO:0000313" key="1">
    <source>
        <dbReference type="EMBL" id="OAG75561.1"/>
    </source>
</evidence>
<reference evidence="1 2" key="1">
    <citation type="submission" date="2016-03" db="EMBL/GenBank/DDBJ databases">
        <title>Draft genome sequence of Acetobacter malorum CECT 7742, a strain isolated from strawberry vinegar.</title>
        <authorList>
            <person name="Sainz F."/>
            <person name="Mas A."/>
            <person name="Torija M.J."/>
        </authorList>
    </citation>
    <scope>NUCLEOTIDE SEQUENCE [LARGE SCALE GENOMIC DNA]</scope>
    <source>
        <strain evidence="1 2">CECT 7742</strain>
    </source>
</reference>
<dbReference type="AlphaFoldDB" id="A0A177G6Y6"/>
<proteinExistence type="predicted"/>
<gene>
    <name evidence="1" type="ORF">Amal_03261</name>
</gene>